<protein>
    <submittedName>
        <fullName evidence="2">Flp family type IVb pilin</fullName>
    </submittedName>
</protein>
<name>A0ABS1K177_9MICC</name>
<keyword evidence="1" id="KW-1133">Transmembrane helix</keyword>
<sequence length="64" mass="6676">MVSLLTFWNDITSSDKEKGATATEYALLIGLIAVAIILAVTALGGGISTLFQNIADRINAIVVP</sequence>
<keyword evidence="1" id="KW-0472">Membrane</keyword>
<keyword evidence="3" id="KW-1185">Reference proteome</keyword>
<evidence type="ECO:0000256" key="1">
    <source>
        <dbReference type="SAM" id="Phobius"/>
    </source>
</evidence>
<reference evidence="2 3" key="1">
    <citation type="submission" date="2021-01" db="EMBL/GenBank/DDBJ databases">
        <title>Genome public.</title>
        <authorList>
            <person name="Liu C."/>
            <person name="Sun Q."/>
        </authorList>
    </citation>
    <scope>NUCLEOTIDE SEQUENCE [LARGE SCALE GENOMIC DNA]</scope>
    <source>
        <strain evidence="2 3">JC656</strain>
    </source>
</reference>
<dbReference type="InterPro" id="IPR007047">
    <property type="entry name" value="Flp_Fap"/>
</dbReference>
<accession>A0ABS1K177</accession>
<gene>
    <name evidence="2" type="ORF">JJE72_03920</name>
</gene>
<comment type="caution">
    <text evidence="2">The sequence shown here is derived from an EMBL/GenBank/DDBJ whole genome shotgun (WGS) entry which is preliminary data.</text>
</comment>
<feature type="transmembrane region" description="Helical" evidence="1">
    <location>
        <begin position="25"/>
        <end position="51"/>
    </location>
</feature>
<evidence type="ECO:0000313" key="3">
    <source>
        <dbReference type="Proteomes" id="UP000639051"/>
    </source>
</evidence>
<keyword evidence="1" id="KW-0812">Transmembrane</keyword>
<dbReference type="EMBL" id="JAERRC010000012">
    <property type="protein sequence ID" value="MBL0704652.1"/>
    <property type="molecule type" value="Genomic_DNA"/>
</dbReference>
<proteinExistence type="predicted"/>
<dbReference type="Proteomes" id="UP000639051">
    <property type="component" value="Unassembled WGS sequence"/>
</dbReference>
<organism evidence="2 3">
    <name type="scientific">Sinomonas cellulolyticus</name>
    <dbReference type="NCBI Taxonomy" id="2801916"/>
    <lineage>
        <taxon>Bacteria</taxon>
        <taxon>Bacillati</taxon>
        <taxon>Actinomycetota</taxon>
        <taxon>Actinomycetes</taxon>
        <taxon>Micrococcales</taxon>
        <taxon>Micrococcaceae</taxon>
        <taxon>Sinomonas</taxon>
    </lineage>
</organism>
<evidence type="ECO:0000313" key="2">
    <source>
        <dbReference type="EMBL" id="MBL0704652.1"/>
    </source>
</evidence>
<dbReference type="Pfam" id="PF04964">
    <property type="entry name" value="Flp_Fap"/>
    <property type="match status" value="1"/>
</dbReference>